<gene>
    <name evidence="7" type="ORF">SAMN05428953_11623</name>
</gene>
<dbReference type="EMBL" id="FNEE01000016">
    <property type="protein sequence ID" value="SDK49016.1"/>
    <property type="molecule type" value="Genomic_DNA"/>
</dbReference>
<dbReference type="Proteomes" id="UP000198894">
    <property type="component" value="Unassembled WGS sequence"/>
</dbReference>
<keyword evidence="1" id="KW-0805">Transcription regulation</keyword>
<dbReference type="InterPro" id="IPR029016">
    <property type="entry name" value="GAF-like_dom_sf"/>
</dbReference>
<dbReference type="SUPFAM" id="SSF55781">
    <property type="entry name" value="GAF domain-like"/>
    <property type="match status" value="1"/>
</dbReference>
<feature type="region of interest" description="Disordered" evidence="4">
    <location>
        <begin position="1"/>
        <end position="20"/>
    </location>
</feature>
<keyword evidence="3" id="KW-0804">Transcription</keyword>
<dbReference type="Gene3D" id="1.10.10.10">
    <property type="entry name" value="Winged helix-like DNA-binding domain superfamily/Winged helix DNA-binding domain"/>
    <property type="match status" value="1"/>
</dbReference>
<dbReference type="PANTHER" id="PTHR30136:SF35">
    <property type="entry name" value="HTH-TYPE TRANSCRIPTIONAL REGULATOR RV1719"/>
    <property type="match status" value="1"/>
</dbReference>
<accession>A0A1G9CBL4</accession>
<evidence type="ECO:0000256" key="3">
    <source>
        <dbReference type="ARBA" id="ARBA00023163"/>
    </source>
</evidence>
<dbReference type="GO" id="GO:0003677">
    <property type="term" value="F:DNA binding"/>
    <property type="evidence" value="ECO:0007669"/>
    <property type="project" value="UniProtKB-KW"/>
</dbReference>
<dbReference type="Pfam" id="PF01614">
    <property type="entry name" value="IclR_C"/>
    <property type="match status" value="1"/>
</dbReference>
<evidence type="ECO:0000256" key="2">
    <source>
        <dbReference type="ARBA" id="ARBA00023125"/>
    </source>
</evidence>
<dbReference type="PANTHER" id="PTHR30136">
    <property type="entry name" value="HELIX-TURN-HELIX TRANSCRIPTIONAL REGULATOR, ICLR FAMILY"/>
    <property type="match status" value="1"/>
</dbReference>
<name>A0A1G9CBL4_9HYPH</name>
<dbReference type="InterPro" id="IPR014757">
    <property type="entry name" value="Tscrpt_reg_IclR_C"/>
</dbReference>
<feature type="domain" description="HTH iclR-type" evidence="5">
    <location>
        <begin position="23"/>
        <end position="85"/>
    </location>
</feature>
<dbReference type="InterPro" id="IPR050707">
    <property type="entry name" value="HTH_MetabolicPath_Reg"/>
</dbReference>
<evidence type="ECO:0000313" key="7">
    <source>
        <dbReference type="EMBL" id="SDK49016.1"/>
    </source>
</evidence>
<sequence length="266" mass="29404">MSDGATGLIETEAGAEPRNGERRRGIDRVIMLLEALLRHRAPMRVGDIAKMIGAPRSTTYEIVNSLLEAEMLENVGTEGYVYFGRAMHLFGWAYSHHNAHYRRIIETLDKMAAETGETVQLCGLRGNKYIVLDCRDSSGPFRISSDVGVEVPIPWTASGRLLLGHMSEEELKDFIPPGDYKLPDGRVIAPAEFFSDVALARRQGFSETVALADRFTWCMAAPIRDSYGAINKTLCFVLPVDTPEARRSELLALLCERARGLSLAGS</sequence>
<dbReference type="PROSITE" id="PS51078">
    <property type="entry name" value="ICLR_ED"/>
    <property type="match status" value="1"/>
</dbReference>
<evidence type="ECO:0000259" key="6">
    <source>
        <dbReference type="PROSITE" id="PS51078"/>
    </source>
</evidence>
<dbReference type="GO" id="GO:0045892">
    <property type="term" value="P:negative regulation of DNA-templated transcription"/>
    <property type="evidence" value="ECO:0007669"/>
    <property type="project" value="TreeGrafter"/>
</dbReference>
<reference evidence="8" key="1">
    <citation type="submission" date="2016-10" db="EMBL/GenBank/DDBJ databases">
        <authorList>
            <person name="Varghese N."/>
            <person name="Submissions S."/>
        </authorList>
    </citation>
    <scope>NUCLEOTIDE SEQUENCE [LARGE SCALE GENOMIC DNA]</scope>
    <source>
        <strain evidence="8">CGMCC 1.11022</strain>
    </source>
</reference>
<keyword evidence="2" id="KW-0238">DNA-binding</keyword>
<evidence type="ECO:0000313" key="8">
    <source>
        <dbReference type="Proteomes" id="UP000198894"/>
    </source>
</evidence>
<dbReference type="InterPro" id="IPR005471">
    <property type="entry name" value="Tscrpt_reg_IclR_N"/>
</dbReference>
<dbReference type="AlphaFoldDB" id="A0A1G9CBL4"/>
<keyword evidence="8" id="KW-1185">Reference proteome</keyword>
<evidence type="ECO:0000256" key="4">
    <source>
        <dbReference type="SAM" id="MobiDB-lite"/>
    </source>
</evidence>
<organism evidence="7 8">
    <name type="scientific">Mesorhizobium muleiense</name>
    <dbReference type="NCBI Taxonomy" id="1004279"/>
    <lineage>
        <taxon>Bacteria</taxon>
        <taxon>Pseudomonadati</taxon>
        <taxon>Pseudomonadota</taxon>
        <taxon>Alphaproteobacteria</taxon>
        <taxon>Hyphomicrobiales</taxon>
        <taxon>Phyllobacteriaceae</taxon>
        <taxon>Mesorhizobium</taxon>
    </lineage>
</organism>
<dbReference type="RefSeq" id="WP_091597273.1">
    <property type="nucleotide sequence ID" value="NZ_FNEE01000016.1"/>
</dbReference>
<feature type="domain" description="IclR-ED" evidence="6">
    <location>
        <begin position="86"/>
        <end position="266"/>
    </location>
</feature>
<dbReference type="SUPFAM" id="SSF46785">
    <property type="entry name" value="Winged helix' DNA-binding domain"/>
    <property type="match status" value="1"/>
</dbReference>
<evidence type="ECO:0000259" key="5">
    <source>
        <dbReference type="PROSITE" id="PS51077"/>
    </source>
</evidence>
<proteinExistence type="predicted"/>
<dbReference type="InterPro" id="IPR036388">
    <property type="entry name" value="WH-like_DNA-bd_sf"/>
</dbReference>
<dbReference type="InterPro" id="IPR036390">
    <property type="entry name" value="WH_DNA-bd_sf"/>
</dbReference>
<dbReference type="GO" id="GO:0003700">
    <property type="term" value="F:DNA-binding transcription factor activity"/>
    <property type="evidence" value="ECO:0007669"/>
    <property type="project" value="TreeGrafter"/>
</dbReference>
<evidence type="ECO:0000256" key="1">
    <source>
        <dbReference type="ARBA" id="ARBA00023015"/>
    </source>
</evidence>
<protein>
    <submittedName>
        <fullName evidence="7">Transcriptional regulator, IclR family</fullName>
    </submittedName>
</protein>
<dbReference type="Pfam" id="PF09339">
    <property type="entry name" value="HTH_IclR"/>
    <property type="match status" value="1"/>
</dbReference>
<dbReference type="Gene3D" id="3.30.450.40">
    <property type="match status" value="1"/>
</dbReference>
<dbReference type="PROSITE" id="PS51077">
    <property type="entry name" value="HTH_ICLR"/>
    <property type="match status" value="1"/>
</dbReference>